<keyword evidence="3" id="KW-0028">Amino-acid biosynthesis</keyword>
<name>A0A1G5ISF2_9FIRM</name>
<dbReference type="RefSeq" id="WP_091543836.1">
    <property type="nucleotide sequence ID" value="NZ_FMUS01000016.1"/>
</dbReference>
<dbReference type="PANTHER" id="PTHR43475">
    <property type="entry name" value="METHYLTHIORIBOSE-1-PHOSPHATE ISOMERASE"/>
    <property type="match status" value="1"/>
</dbReference>
<accession>A0A1G5ISF2</accession>
<dbReference type="InterPro" id="IPR037171">
    <property type="entry name" value="NagB/RpiA_transferase-like"/>
</dbReference>
<dbReference type="InterPro" id="IPR042529">
    <property type="entry name" value="IF_2B-like_C"/>
</dbReference>
<dbReference type="InterPro" id="IPR005251">
    <property type="entry name" value="IF-M1Pi"/>
</dbReference>
<dbReference type="OrthoDB" id="9803436at2"/>
<dbReference type="GO" id="GO:0019509">
    <property type="term" value="P:L-methionine salvage from methylthioadenosine"/>
    <property type="evidence" value="ECO:0007669"/>
    <property type="project" value="UniProtKB-UniRule"/>
</dbReference>
<feature type="binding site" evidence="3">
    <location>
        <begin position="48"/>
        <end position="50"/>
    </location>
    <ligand>
        <name>substrate</name>
    </ligand>
</feature>
<keyword evidence="3" id="KW-0486">Methionine biosynthesis</keyword>
<evidence type="ECO:0000256" key="3">
    <source>
        <dbReference type="HAMAP-Rule" id="MF_01678"/>
    </source>
</evidence>
<dbReference type="NCBIfam" id="NF004326">
    <property type="entry name" value="PRK05720.1"/>
    <property type="match status" value="1"/>
</dbReference>
<dbReference type="SUPFAM" id="SSF100950">
    <property type="entry name" value="NagB/RpiA/CoA transferase-like"/>
    <property type="match status" value="1"/>
</dbReference>
<evidence type="ECO:0000313" key="4">
    <source>
        <dbReference type="EMBL" id="SCY78549.1"/>
    </source>
</evidence>
<dbReference type="FunFam" id="1.20.120.420:FF:000003">
    <property type="entry name" value="Methylthioribose-1-phosphate isomerase"/>
    <property type="match status" value="1"/>
</dbReference>
<dbReference type="InterPro" id="IPR011559">
    <property type="entry name" value="Initiation_fac_2B_a/b/d"/>
</dbReference>
<dbReference type="InterPro" id="IPR027363">
    <property type="entry name" value="M1Pi_N"/>
</dbReference>
<gene>
    <name evidence="3" type="primary">mtnA</name>
    <name evidence="4" type="ORF">SAMN03080606_02476</name>
</gene>
<dbReference type="AlphaFoldDB" id="A0A1G5ISF2"/>
<dbReference type="UniPathway" id="UPA00904">
    <property type="reaction ID" value="UER00874"/>
</dbReference>
<dbReference type="EMBL" id="FMUS01000016">
    <property type="protein sequence ID" value="SCY78549.1"/>
    <property type="molecule type" value="Genomic_DNA"/>
</dbReference>
<comment type="catalytic activity">
    <reaction evidence="2 3">
        <text>5-(methylsulfanyl)-alpha-D-ribose 1-phosphate = 5-(methylsulfanyl)-D-ribulose 1-phosphate</text>
        <dbReference type="Rhea" id="RHEA:19989"/>
        <dbReference type="ChEBI" id="CHEBI:58533"/>
        <dbReference type="ChEBI" id="CHEBI:58548"/>
        <dbReference type="EC" id="5.3.1.23"/>
    </reaction>
</comment>
<proteinExistence type="inferred from homology"/>
<feature type="binding site" evidence="3">
    <location>
        <begin position="249"/>
        <end position="250"/>
    </location>
    <ligand>
        <name>substrate</name>
    </ligand>
</feature>
<keyword evidence="5" id="KW-1185">Reference proteome</keyword>
<dbReference type="HAMAP" id="MF_01678">
    <property type="entry name" value="Salvage_MtnA"/>
    <property type="match status" value="1"/>
</dbReference>
<keyword evidence="1 3" id="KW-0413">Isomerase</keyword>
<evidence type="ECO:0000256" key="2">
    <source>
        <dbReference type="ARBA" id="ARBA00052401"/>
    </source>
</evidence>
<dbReference type="Proteomes" id="UP000198636">
    <property type="component" value="Unassembled WGS sequence"/>
</dbReference>
<dbReference type="EC" id="5.3.1.23" evidence="3"/>
<feature type="active site" description="Proton donor" evidence="3">
    <location>
        <position position="239"/>
    </location>
</feature>
<dbReference type="GO" id="GO:0046523">
    <property type="term" value="F:S-methyl-5-thioribose-1-phosphate isomerase activity"/>
    <property type="evidence" value="ECO:0007669"/>
    <property type="project" value="UniProtKB-UniRule"/>
</dbReference>
<dbReference type="InterPro" id="IPR000649">
    <property type="entry name" value="IF-2B-related"/>
</dbReference>
<feature type="binding site" evidence="3">
    <location>
        <position position="198"/>
    </location>
    <ligand>
        <name>substrate</name>
    </ligand>
</feature>
<dbReference type="PANTHER" id="PTHR43475:SF1">
    <property type="entry name" value="METHYLTHIORIBOSE-1-PHOSPHATE ISOMERASE"/>
    <property type="match status" value="1"/>
</dbReference>
<dbReference type="STRING" id="1120976.SAMN03080606_02476"/>
<comment type="pathway">
    <text evidence="3">Amino-acid biosynthesis; L-methionine biosynthesis via salvage pathway; L-methionine from S-methyl-5-thio-alpha-D-ribose 1-phosphate: step 1/6.</text>
</comment>
<dbReference type="Gene3D" id="3.40.50.10470">
    <property type="entry name" value="Translation initiation factor eif-2b, domain 2"/>
    <property type="match status" value="1"/>
</dbReference>
<protein>
    <recommendedName>
        <fullName evidence="3">Methylthioribose-1-phosphate isomerase</fullName>
        <shortName evidence="3">M1Pi</shortName>
        <shortName evidence="3">MTR-1-P isomerase</shortName>
        <ecNumber evidence="3">5.3.1.23</ecNumber>
    </recommendedName>
    <alternativeName>
        <fullName evidence="3">S-methyl-5-thioribose-1-phosphate isomerase</fullName>
    </alternativeName>
</protein>
<comment type="similarity">
    <text evidence="3">Belongs to the EIF-2B alpha/beta/delta subunits family. MtnA subfamily.</text>
</comment>
<dbReference type="Gene3D" id="1.20.120.420">
    <property type="entry name" value="translation initiation factor eif-2b, domain 1"/>
    <property type="match status" value="1"/>
</dbReference>
<dbReference type="Pfam" id="PF01008">
    <property type="entry name" value="IF-2B"/>
    <property type="match status" value="1"/>
</dbReference>
<organism evidence="4 5">
    <name type="scientific">Alkaliphilus peptidifermentans DSM 18978</name>
    <dbReference type="NCBI Taxonomy" id="1120976"/>
    <lineage>
        <taxon>Bacteria</taxon>
        <taxon>Bacillati</taxon>
        <taxon>Bacillota</taxon>
        <taxon>Clostridia</taxon>
        <taxon>Peptostreptococcales</taxon>
        <taxon>Natronincolaceae</taxon>
        <taxon>Alkaliphilus</taxon>
    </lineage>
</organism>
<evidence type="ECO:0000256" key="1">
    <source>
        <dbReference type="ARBA" id="ARBA00023235"/>
    </source>
</evidence>
<dbReference type="NCBIfam" id="TIGR00512">
    <property type="entry name" value="salvage_mtnA"/>
    <property type="match status" value="1"/>
</dbReference>
<comment type="function">
    <text evidence="3">Catalyzes the interconversion of methylthioribose-1-phosphate (MTR-1-P) into methylthioribulose-1-phosphate (MTRu-1-P).</text>
</comment>
<evidence type="ECO:0000313" key="5">
    <source>
        <dbReference type="Proteomes" id="UP000198636"/>
    </source>
</evidence>
<feature type="site" description="Transition state stabilizer" evidence="3">
    <location>
        <position position="159"/>
    </location>
</feature>
<dbReference type="FunFam" id="3.40.50.10470:FF:000006">
    <property type="entry name" value="Methylthioribose-1-phosphate isomerase"/>
    <property type="match status" value="1"/>
</dbReference>
<reference evidence="4 5" key="1">
    <citation type="submission" date="2016-10" db="EMBL/GenBank/DDBJ databases">
        <authorList>
            <person name="de Groot N.N."/>
        </authorList>
    </citation>
    <scope>NUCLEOTIDE SEQUENCE [LARGE SCALE GENOMIC DNA]</scope>
    <source>
        <strain evidence="4 5">DSM 18978</strain>
    </source>
</reference>
<sequence length="349" mass="38905">MKEMIRPIEWKEGKLYILNQLKLPMETEYNIKATVEDVFNAIRDMELRGAPLIGIAAAYGVYLSVKDESFVSHEDFMKFVDEKALYLSQSRPTAVNLFWALDRMKKRAKELENLLIEDKKKALLEEAIKIHKEDEAINRSIGENFLKILKDGMTIMTHCNAGSLATSRYGTATSPMYLAREKGWSFKVFANETRPYLQGARLTAFELHHGGIDVTLICDNMAGSLMAQGKVDAIITGADRVAANGDTANKIGTLQLAVMAKHYGVPFYVAVPTPTIDLSTPTGIEIPIEERGSHEVTNWFGKATAPEGIKVYNPAFDVTAHSLITAIVTEKGIVYPPYNENLKKLFLNI</sequence>
<feature type="binding site" evidence="3">
    <location>
        <position position="91"/>
    </location>
    <ligand>
        <name>substrate</name>
    </ligand>
</feature>
<dbReference type="NCBIfam" id="TIGR00524">
    <property type="entry name" value="eIF-2B_rel"/>
    <property type="match status" value="1"/>
</dbReference>